<gene>
    <name evidence="2" type="ORF">FBEOM_6514</name>
</gene>
<organism evidence="2 3">
    <name type="scientific">Fusarium beomiforme</name>
    <dbReference type="NCBI Taxonomy" id="44412"/>
    <lineage>
        <taxon>Eukaryota</taxon>
        <taxon>Fungi</taxon>
        <taxon>Dikarya</taxon>
        <taxon>Ascomycota</taxon>
        <taxon>Pezizomycotina</taxon>
        <taxon>Sordariomycetes</taxon>
        <taxon>Hypocreomycetidae</taxon>
        <taxon>Hypocreales</taxon>
        <taxon>Nectriaceae</taxon>
        <taxon>Fusarium</taxon>
        <taxon>Fusarium burgessii species complex</taxon>
    </lineage>
</organism>
<sequence>MSASQPKPTEIKVPKIVEPGREPSRMITGSSTPGYQFRHTANRQGMNPRESEKGHFEKNVMHSQYPNYDLSQEHLSTLSVREKLRKGIAMGFANSLAYTNTTQSTLQQDSRAQPRQQPTDSMTITGVMNRVDVSHHMIPELSYLHASGVEDGREVEMVNHELVDDTRGATGRAEYYNKRSQHIKDRAVRIRVASERLHVITGTANYHRYFPYPIHDPPSDNLMRVESFPDKEDWSLVPPPISSGLMAWLEWACRRFGYWKLDLDSLHFKHDMAMNKVLKPVMNLGTHSPVSEEIADILDALKLDSEKGSITLYEADILHGNPPQQQRWTWFKVVKPLLDVKGHVPEKYHTTDATMEPPLTTSWTRSHGTREPDAYAQLGDFARLDLDAVTQEATRQLKLEWRFSQNGIPSFAVTPHPWFMSKLPPDFLWVENAPSYSADKSWWDHLGEAAINDREHWHYVQALMSGNICLVEAKSKKGGKWAQVPPLPLRTGNTARKPKTNPGVGVRRAKTTRAASALRNEVQQD</sequence>
<reference evidence="2" key="2">
    <citation type="submission" date="2020-02" db="EMBL/GenBank/DDBJ databases">
        <title>Identification and distribution of gene clusters putatively required for synthesis of sphingolipid metabolism inhibitors in phylogenetically diverse species of the filamentous fungus Fusarium.</title>
        <authorList>
            <person name="Kim H.-S."/>
            <person name="Busman M."/>
            <person name="Brown D.W."/>
            <person name="Divon H."/>
            <person name="Uhlig S."/>
            <person name="Proctor R.H."/>
        </authorList>
    </citation>
    <scope>NUCLEOTIDE SEQUENCE</scope>
    <source>
        <strain evidence="2">NRRL 25174</strain>
    </source>
</reference>
<dbReference type="OrthoDB" id="5102470at2759"/>
<protein>
    <submittedName>
        <fullName evidence="2">Uncharacterized protein</fullName>
    </submittedName>
</protein>
<dbReference type="EMBL" id="PVQB02000277">
    <property type="protein sequence ID" value="KAF4339564.1"/>
    <property type="molecule type" value="Genomic_DNA"/>
</dbReference>
<proteinExistence type="predicted"/>
<feature type="region of interest" description="Disordered" evidence="1">
    <location>
        <begin position="1"/>
        <end position="36"/>
    </location>
</feature>
<dbReference type="Proteomes" id="UP000730481">
    <property type="component" value="Unassembled WGS sequence"/>
</dbReference>
<reference evidence="2" key="1">
    <citation type="journal article" date="2017" name="Mycologia">
        <title>Fusarium algeriense, sp. nov., a novel toxigenic crown rot pathogen of durum wheat from Algeria is nested in the Fusarium burgessii species complex.</title>
        <authorList>
            <person name="Laraba I."/>
            <person name="Keddad A."/>
            <person name="Boureghda H."/>
            <person name="Abdallah N."/>
            <person name="Vaughan M.M."/>
            <person name="Proctor R.H."/>
            <person name="Busman M."/>
            <person name="O'Donnell K."/>
        </authorList>
    </citation>
    <scope>NUCLEOTIDE SEQUENCE</scope>
    <source>
        <strain evidence="2">NRRL 25174</strain>
    </source>
</reference>
<evidence type="ECO:0000256" key="1">
    <source>
        <dbReference type="SAM" id="MobiDB-lite"/>
    </source>
</evidence>
<accession>A0A9P5AJ50</accession>
<evidence type="ECO:0000313" key="2">
    <source>
        <dbReference type="EMBL" id="KAF4339564.1"/>
    </source>
</evidence>
<feature type="region of interest" description="Disordered" evidence="1">
    <location>
        <begin position="481"/>
        <end position="525"/>
    </location>
</feature>
<dbReference type="AlphaFoldDB" id="A0A9P5AJ50"/>
<name>A0A9P5AJ50_9HYPO</name>
<evidence type="ECO:0000313" key="3">
    <source>
        <dbReference type="Proteomes" id="UP000730481"/>
    </source>
</evidence>
<keyword evidence="3" id="KW-1185">Reference proteome</keyword>
<comment type="caution">
    <text evidence="2">The sequence shown here is derived from an EMBL/GenBank/DDBJ whole genome shotgun (WGS) entry which is preliminary data.</text>
</comment>
<feature type="compositionally biased region" description="Basic and acidic residues" evidence="1">
    <location>
        <begin position="9"/>
        <end position="24"/>
    </location>
</feature>